<organism evidence="1 2">
    <name type="scientific">Wickerhamomyces pijperi</name>
    <name type="common">Yeast</name>
    <name type="synonym">Pichia pijperi</name>
    <dbReference type="NCBI Taxonomy" id="599730"/>
    <lineage>
        <taxon>Eukaryota</taxon>
        <taxon>Fungi</taxon>
        <taxon>Dikarya</taxon>
        <taxon>Ascomycota</taxon>
        <taxon>Saccharomycotina</taxon>
        <taxon>Saccharomycetes</taxon>
        <taxon>Phaffomycetales</taxon>
        <taxon>Wickerhamomycetaceae</taxon>
        <taxon>Wickerhamomyces</taxon>
    </lineage>
</organism>
<dbReference type="AlphaFoldDB" id="A0A9P8Q2D5"/>
<accession>A0A9P8Q2D5</accession>
<proteinExistence type="predicted"/>
<reference evidence="1" key="2">
    <citation type="submission" date="2021-01" db="EMBL/GenBank/DDBJ databases">
        <authorList>
            <person name="Schikora-Tamarit M.A."/>
        </authorList>
    </citation>
    <scope>NUCLEOTIDE SEQUENCE</scope>
    <source>
        <strain evidence="1">CBS2887</strain>
    </source>
</reference>
<gene>
    <name evidence="1" type="ORF">WICPIJ_006148</name>
</gene>
<comment type="caution">
    <text evidence="1">The sequence shown here is derived from an EMBL/GenBank/DDBJ whole genome shotgun (WGS) entry which is preliminary data.</text>
</comment>
<dbReference type="EMBL" id="JAEUBG010003365">
    <property type="protein sequence ID" value="KAH3682892.1"/>
    <property type="molecule type" value="Genomic_DNA"/>
</dbReference>
<name>A0A9P8Q2D5_WICPI</name>
<protein>
    <submittedName>
        <fullName evidence="1">Uncharacterized protein</fullName>
    </submittedName>
</protein>
<reference evidence="1" key="1">
    <citation type="journal article" date="2021" name="Open Biol.">
        <title>Shared evolutionary footprints suggest mitochondrial oxidative damage underlies multiple complex I losses in fungi.</title>
        <authorList>
            <person name="Schikora-Tamarit M.A."/>
            <person name="Marcet-Houben M."/>
            <person name="Nosek J."/>
            <person name="Gabaldon T."/>
        </authorList>
    </citation>
    <scope>NUCLEOTIDE SEQUENCE</scope>
    <source>
        <strain evidence="1">CBS2887</strain>
    </source>
</reference>
<keyword evidence="2" id="KW-1185">Reference proteome</keyword>
<evidence type="ECO:0000313" key="2">
    <source>
        <dbReference type="Proteomes" id="UP000774326"/>
    </source>
</evidence>
<evidence type="ECO:0000313" key="1">
    <source>
        <dbReference type="EMBL" id="KAH3682892.1"/>
    </source>
</evidence>
<dbReference type="Proteomes" id="UP000774326">
    <property type="component" value="Unassembled WGS sequence"/>
</dbReference>
<sequence>MFLRTVKLAPLKESSANTALVLLPLLSPTIKSMSAPVEPSASLNKAEVKIVFIVRFLMLISTEVVW</sequence>